<accession>A0AB38D0L6</accession>
<organism evidence="1 2">
    <name type="scientific">Mycobacteroides abscessus subsp. abscessus</name>
    <dbReference type="NCBI Taxonomy" id="1185650"/>
    <lineage>
        <taxon>Bacteria</taxon>
        <taxon>Bacillati</taxon>
        <taxon>Actinomycetota</taxon>
        <taxon>Actinomycetes</taxon>
        <taxon>Mycobacteriales</taxon>
        <taxon>Mycobacteriaceae</taxon>
        <taxon>Mycobacteroides</taxon>
        <taxon>Mycobacteroides abscessus</taxon>
    </lineage>
</organism>
<gene>
    <name evidence="1" type="ORF">SAMEA2070301_03204</name>
</gene>
<evidence type="ECO:0000313" key="1">
    <source>
        <dbReference type="EMBL" id="SIB19868.1"/>
    </source>
</evidence>
<protein>
    <submittedName>
        <fullName evidence="1">Uncharacterized protein</fullName>
    </submittedName>
</protein>
<name>A0AB38D0L6_9MYCO</name>
<dbReference type="EMBL" id="FSHM01000004">
    <property type="protein sequence ID" value="SIB19868.1"/>
    <property type="molecule type" value="Genomic_DNA"/>
</dbReference>
<reference evidence="1 2" key="1">
    <citation type="submission" date="2016-11" db="EMBL/GenBank/DDBJ databases">
        <authorList>
            <consortium name="Pathogen Informatics"/>
        </authorList>
    </citation>
    <scope>NUCLEOTIDE SEQUENCE [LARGE SCALE GENOMIC DNA]</scope>
    <source>
        <strain evidence="1 2">104</strain>
    </source>
</reference>
<sequence>MVEVLAEDQRRGWRLKLAAVPRVADRVRIEGKDAEVKSVVWIPQPYEFAAVVQVKLPVEGRML</sequence>
<dbReference type="Proteomes" id="UP000185210">
    <property type="component" value="Unassembled WGS sequence"/>
</dbReference>
<proteinExistence type="predicted"/>
<comment type="caution">
    <text evidence="1">The sequence shown here is derived from an EMBL/GenBank/DDBJ whole genome shotgun (WGS) entry which is preliminary data.</text>
</comment>
<dbReference type="AlphaFoldDB" id="A0AB38D0L6"/>
<evidence type="ECO:0000313" key="2">
    <source>
        <dbReference type="Proteomes" id="UP000185210"/>
    </source>
</evidence>